<feature type="region of interest" description="Disordered" evidence="12">
    <location>
        <begin position="930"/>
        <end position="952"/>
    </location>
</feature>
<dbReference type="InterPro" id="IPR006162">
    <property type="entry name" value="Ppantetheine_attach_site"/>
</dbReference>
<feature type="domain" description="Carrier" evidence="13">
    <location>
        <begin position="4951"/>
        <end position="5025"/>
    </location>
</feature>
<keyword evidence="3" id="KW-0596">Phosphopantetheine</keyword>
<feature type="region of interest" description="N-terminal hotdog fold" evidence="11">
    <location>
        <begin position="3794"/>
        <end position="3911"/>
    </location>
</feature>
<reference evidence="16 17" key="1">
    <citation type="journal article" date="2014" name="Int. J. Syst. Evol. Microbiol.">
        <title>Complete genome sequence of Corynebacterium casei LMG S-19264T (=DSM 44701T), isolated from a smear-ripened cheese.</title>
        <authorList>
            <consortium name="US DOE Joint Genome Institute (JGI-PGF)"/>
            <person name="Walter F."/>
            <person name="Albersmeier A."/>
            <person name="Kalinowski J."/>
            <person name="Ruckert C."/>
        </authorList>
    </citation>
    <scope>NUCLEOTIDE SEQUENCE [LARGE SCALE GENOMIC DNA]</scope>
    <source>
        <strain evidence="16 17">KCTC 19473</strain>
    </source>
</reference>
<feature type="domain" description="PKS/mFAS DH" evidence="15">
    <location>
        <begin position="6024"/>
        <end position="6304"/>
    </location>
</feature>
<dbReference type="Pfam" id="PF14765">
    <property type="entry name" value="PS-DH"/>
    <property type="match status" value="3"/>
</dbReference>
<dbReference type="InterPro" id="IPR049490">
    <property type="entry name" value="C883_1060-like_KR_N"/>
</dbReference>
<dbReference type="CDD" id="cd08953">
    <property type="entry name" value="KR_2_SDR_x"/>
    <property type="match status" value="3"/>
</dbReference>
<dbReference type="PANTHER" id="PTHR43775">
    <property type="entry name" value="FATTY ACID SYNTHASE"/>
    <property type="match status" value="1"/>
</dbReference>
<feature type="region of interest" description="C-terminal hotdog fold" evidence="11">
    <location>
        <begin position="6161"/>
        <end position="6304"/>
    </location>
</feature>
<dbReference type="GO" id="GO:0006633">
    <property type="term" value="P:fatty acid biosynthetic process"/>
    <property type="evidence" value="ECO:0007669"/>
    <property type="project" value="InterPro"/>
</dbReference>
<feature type="region of interest" description="Disordered" evidence="12">
    <location>
        <begin position="2269"/>
        <end position="2290"/>
    </location>
</feature>
<dbReference type="InterPro" id="IPR009081">
    <property type="entry name" value="PP-bd_ACP"/>
</dbReference>
<dbReference type="InterPro" id="IPR032821">
    <property type="entry name" value="PKS_assoc"/>
</dbReference>
<dbReference type="InterPro" id="IPR020806">
    <property type="entry name" value="PKS_PP-bd"/>
</dbReference>
<comment type="subcellular location">
    <subcellularLocation>
        <location evidence="1">Cytoplasm</location>
    </subcellularLocation>
</comment>
<dbReference type="SUPFAM" id="SSF47336">
    <property type="entry name" value="ACP-like"/>
    <property type="match status" value="4"/>
</dbReference>
<dbReference type="InterPro" id="IPR036291">
    <property type="entry name" value="NAD(P)-bd_dom_sf"/>
</dbReference>
<dbReference type="Pfam" id="PF22336">
    <property type="entry name" value="RhiE-like_linker"/>
    <property type="match status" value="1"/>
</dbReference>
<feature type="active site" description="Proton donor; for dehydratase activity" evidence="11">
    <location>
        <position position="3985"/>
    </location>
</feature>
<dbReference type="PROSITE" id="PS00606">
    <property type="entry name" value="KS3_1"/>
    <property type="match status" value="3"/>
</dbReference>
<name>A0A918XHZ5_9ACTN</name>
<keyword evidence="10" id="KW-0012">Acyltransferase</keyword>
<evidence type="ECO:0000256" key="1">
    <source>
        <dbReference type="ARBA" id="ARBA00004496"/>
    </source>
</evidence>
<dbReference type="InterPro" id="IPR050091">
    <property type="entry name" value="PKS_NRPS_Biosynth_Enz"/>
</dbReference>
<feature type="compositionally biased region" description="Basic and acidic residues" evidence="12">
    <location>
        <begin position="3502"/>
        <end position="3512"/>
    </location>
</feature>
<evidence type="ECO:0000256" key="2">
    <source>
        <dbReference type="ARBA" id="ARBA00004792"/>
    </source>
</evidence>
<evidence type="ECO:0000256" key="10">
    <source>
        <dbReference type="ARBA" id="ARBA00023315"/>
    </source>
</evidence>
<comment type="pathway">
    <text evidence="2">Antibiotic biosynthesis.</text>
</comment>
<keyword evidence="5" id="KW-0597">Phosphoprotein</keyword>
<keyword evidence="17" id="KW-1185">Reference proteome</keyword>
<dbReference type="InterPro" id="IPR020807">
    <property type="entry name" value="PKS_DH"/>
</dbReference>
<dbReference type="Gene3D" id="3.40.50.150">
    <property type="entry name" value="Vaccinia Virus protein VP39"/>
    <property type="match status" value="1"/>
</dbReference>
<feature type="region of interest" description="Disordered" evidence="12">
    <location>
        <begin position="3493"/>
        <end position="3515"/>
    </location>
</feature>
<dbReference type="Proteomes" id="UP000654947">
    <property type="component" value="Unassembled WGS sequence"/>
</dbReference>
<dbReference type="GO" id="GO:0004315">
    <property type="term" value="F:3-oxoacyl-[acyl-carrier-protein] synthase activity"/>
    <property type="evidence" value="ECO:0007669"/>
    <property type="project" value="InterPro"/>
</dbReference>
<evidence type="ECO:0000256" key="4">
    <source>
        <dbReference type="ARBA" id="ARBA00022490"/>
    </source>
</evidence>
<dbReference type="SUPFAM" id="SSF50129">
    <property type="entry name" value="GroES-like"/>
    <property type="match status" value="1"/>
</dbReference>
<dbReference type="Pfam" id="PF08242">
    <property type="entry name" value="Methyltransf_12"/>
    <property type="match status" value="1"/>
</dbReference>
<keyword evidence="4" id="KW-0963">Cytoplasm</keyword>
<dbReference type="Gene3D" id="1.10.1200.10">
    <property type="entry name" value="ACP-like"/>
    <property type="match status" value="3"/>
</dbReference>
<dbReference type="PANTHER" id="PTHR43775:SF37">
    <property type="entry name" value="SI:DKEY-61P9.11"/>
    <property type="match status" value="1"/>
</dbReference>
<dbReference type="GO" id="GO:0005737">
    <property type="term" value="C:cytoplasm"/>
    <property type="evidence" value="ECO:0007669"/>
    <property type="project" value="UniProtKB-SubCell"/>
</dbReference>
<evidence type="ECO:0000313" key="16">
    <source>
        <dbReference type="EMBL" id="GHD31571.1"/>
    </source>
</evidence>
<evidence type="ECO:0000256" key="5">
    <source>
        <dbReference type="ARBA" id="ARBA00022553"/>
    </source>
</evidence>
<dbReference type="InterPro" id="IPR049900">
    <property type="entry name" value="PKS_mFAS_DH"/>
</dbReference>
<dbReference type="InterPro" id="IPR042104">
    <property type="entry name" value="PKS_dehydratase_sf"/>
</dbReference>
<proteinExistence type="predicted"/>
<dbReference type="InterPro" id="IPR057326">
    <property type="entry name" value="KR_dom"/>
</dbReference>
<evidence type="ECO:0000256" key="6">
    <source>
        <dbReference type="ARBA" id="ARBA00022679"/>
    </source>
</evidence>
<dbReference type="SMART" id="SM00822">
    <property type="entry name" value="PKS_KR"/>
    <property type="match status" value="3"/>
</dbReference>
<dbReference type="InterPro" id="IPR011032">
    <property type="entry name" value="GroES-like_sf"/>
</dbReference>
<dbReference type="Pfam" id="PF16197">
    <property type="entry name" value="KAsynt_C_assoc"/>
    <property type="match status" value="3"/>
</dbReference>
<evidence type="ECO:0000256" key="8">
    <source>
        <dbReference type="ARBA" id="ARBA00022857"/>
    </source>
</evidence>
<dbReference type="GO" id="GO:0016491">
    <property type="term" value="F:oxidoreductase activity"/>
    <property type="evidence" value="ECO:0007669"/>
    <property type="project" value="InterPro"/>
</dbReference>
<feature type="region of interest" description="N-terminal hotdog fold" evidence="11">
    <location>
        <begin position="6024"/>
        <end position="6146"/>
    </location>
</feature>
<dbReference type="InterPro" id="IPR018201">
    <property type="entry name" value="Ketoacyl_synth_AS"/>
</dbReference>
<dbReference type="EMBL" id="BMXL01000021">
    <property type="protein sequence ID" value="GHD31571.1"/>
    <property type="molecule type" value="Genomic_DNA"/>
</dbReference>
<keyword evidence="8" id="KW-0521">NADP</keyword>
<evidence type="ECO:0000256" key="3">
    <source>
        <dbReference type="ARBA" id="ARBA00022450"/>
    </source>
</evidence>
<dbReference type="SMART" id="SM00825">
    <property type="entry name" value="PKS_KS"/>
    <property type="match status" value="4"/>
</dbReference>
<dbReference type="PROSITE" id="PS00012">
    <property type="entry name" value="PHOSPHOPANTETHEINE"/>
    <property type="match status" value="1"/>
</dbReference>
<dbReference type="InterPro" id="IPR020843">
    <property type="entry name" value="ER"/>
</dbReference>
<evidence type="ECO:0000256" key="11">
    <source>
        <dbReference type="PROSITE-ProRule" id="PRU01363"/>
    </source>
</evidence>
<feature type="domain" description="Ketosynthase family 3 (KS3)" evidence="14">
    <location>
        <begin position="5445"/>
        <end position="5870"/>
    </location>
</feature>
<feature type="compositionally biased region" description="Low complexity" evidence="12">
    <location>
        <begin position="5071"/>
        <end position="5089"/>
    </location>
</feature>
<feature type="active site" description="Proton donor; for dehydratase activity" evidence="11">
    <location>
        <position position="2362"/>
    </location>
</feature>
<feature type="region of interest" description="Disordered" evidence="12">
    <location>
        <begin position="438"/>
        <end position="459"/>
    </location>
</feature>
<feature type="compositionally biased region" description="Low complexity" evidence="12">
    <location>
        <begin position="3082"/>
        <end position="3091"/>
    </location>
</feature>
<dbReference type="SMART" id="SM00829">
    <property type="entry name" value="PKS_ER"/>
    <property type="match status" value="1"/>
</dbReference>
<dbReference type="InterPro" id="IPR036736">
    <property type="entry name" value="ACP-like_sf"/>
</dbReference>
<organism evidence="16 17">
    <name type="scientific">Nocardiopsis kunsanensis</name>
    <dbReference type="NCBI Taxonomy" id="141693"/>
    <lineage>
        <taxon>Bacteria</taxon>
        <taxon>Bacillati</taxon>
        <taxon>Actinomycetota</taxon>
        <taxon>Actinomycetes</taxon>
        <taxon>Streptosporangiales</taxon>
        <taxon>Nocardiopsidaceae</taxon>
        <taxon>Nocardiopsis</taxon>
    </lineage>
</organism>
<dbReference type="Pfam" id="PF00109">
    <property type="entry name" value="ketoacyl-synt"/>
    <property type="match status" value="4"/>
</dbReference>
<dbReference type="SUPFAM" id="SSF53901">
    <property type="entry name" value="Thiolase-like"/>
    <property type="match status" value="4"/>
</dbReference>
<dbReference type="PROSITE" id="PS52004">
    <property type="entry name" value="KS3_2"/>
    <property type="match status" value="4"/>
</dbReference>
<dbReference type="RefSeq" id="WP_193518325.1">
    <property type="nucleotide sequence ID" value="NZ_BMXL01000021.1"/>
</dbReference>
<evidence type="ECO:0000256" key="7">
    <source>
        <dbReference type="ARBA" id="ARBA00022737"/>
    </source>
</evidence>
<evidence type="ECO:0008006" key="18">
    <source>
        <dbReference type="Google" id="ProtNLM"/>
    </source>
</evidence>
<dbReference type="Pfam" id="PF21394">
    <property type="entry name" value="Beta-ketacyl_N"/>
    <property type="match status" value="1"/>
</dbReference>
<dbReference type="Pfam" id="PF22621">
    <property type="entry name" value="CurL-like_PKS_C"/>
    <property type="match status" value="1"/>
</dbReference>
<dbReference type="Pfam" id="PF08659">
    <property type="entry name" value="KR"/>
    <property type="match status" value="3"/>
</dbReference>
<dbReference type="Gene3D" id="3.90.180.10">
    <property type="entry name" value="Medium-chain alcohol dehydrogenases, catalytic domain"/>
    <property type="match status" value="1"/>
</dbReference>
<dbReference type="Gene3D" id="1.10.1240.100">
    <property type="match status" value="3"/>
</dbReference>
<evidence type="ECO:0000256" key="12">
    <source>
        <dbReference type="SAM" id="MobiDB-lite"/>
    </source>
</evidence>
<evidence type="ECO:0000256" key="9">
    <source>
        <dbReference type="ARBA" id="ARBA00023268"/>
    </source>
</evidence>
<evidence type="ECO:0000259" key="14">
    <source>
        <dbReference type="PROSITE" id="PS52004"/>
    </source>
</evidence>
<dbReference type="InterPro" id="IPR014031">
    <property type="entry name" value="Ketoacyl_synth_C"/>
</dbReference>
<dbReference type="FunFam" id="3.40.47.10:FF:000019">
    <property type="entry name" value="Polyketide synthase type I"/>
    <property type="match status" value="3"/>
</dbReference>
<feature type="region of interest" description="Disordered" evidence="12">
    <location>
        <begin position="5031"/>
        <end position="5093"/>
    </location>
</feature>
<comment type="caution">
    <text evidence="16">The sequence shown here is derived from an EMBL/GenBank/DDBJ whole genome shotgun (WGS) entry which is preliminary data.</text>
</comment>
<dbReference type="InterPro" id="IPR013149">
    <property type="entry name" value="ADH-like_C"/>
</dbReference>
<keyword evidence="7" id="KW-0677">Repeat</keyword>
<feature type="compositionally biased region" description="Basic and acidic residues" evidence="12">
    <location>
        <begin position="445"/>
        <end position="455"/>
    </location>
</feature>
<gene>
    <name evidence="16" type="ORF">GCM10007147_34460</name>
</gene>
<dbReference type="InterPro" id="IPR049552">
    <property type="entry name" value="PKS_DH_N"/>
</dbReference>
<dbReference type="InterPro" id="IPR013154">
    <property type="entry name" value="ADH-like_N"/>
</dbReference>
<dbReference type="SMART" id="SM01294">
    <property type="entry name" value="PKS_PP_betabranch"/>
    <property type="match status" value="1"/>
</dbReference>
<evidence type="ECO:0000259" key="15">
    <source>
        <dbReference type="PROSITE" id="PS52019"/>
    </source>
</evidence>
<dbReference type="Pfam" id="PF00550">
    <property type="entry name" value="PP-binding"/>
    <property type="match status" value="3"/>
</dbReference>
<dbReference type="InterPro" id="IPR016039">
    <property type="entry name" value="Thiolase-like"/>
</dbReference>
<dbReference type="GO" id="GO:0031177">
    <property type="term" value="F:phosphopantetheine binding"/>
    <property type="evidence" value="ECO:0007669"/>
    <property type="project" value="InterPro"/>
</dbReference>
<feature type="active site" description="Proton donor; for dehydratase activity" evidence="11">
    <location>
        <position position="6222"/>
    </location>
</feature>
<feature type="domain" description="Ketosynthase family 3 (KS3)" evidence="14">
    <location>
        <begin position="3095"/>
        <end position="3532"/>
    </location>
</feature>
<feature type="region of interest" description="Disordered" evidence="12">
    <location>
        <begin position="3711"/>
        <end position="3736"/>
    </location>
</feature>
<feature type="domain" description="Carrier" evidence="13">
    <location>
        <begin position="2966"/>
        <end position="3040"/>
    </location>
</feature>
<evidence type="ECO:0000259" key="13">
    <source>
        <dbReference type="PROSITE" id="PS50075"/>
    </source>
</evidence>
<feature type="active site" description="Proton acceptor; for dehydratase activity" evidence="11">
    <location>
        <position position="6058"/>
    </location>
</feature>
<feature type="active site" description="Proton acceptor; for dehydratase activity" evidence="11">
    <location>
        <position position="3824"/>
    </location>
</feature>
<feature type="domain" description="PKS/mFAS DH" evidence="15">
    <location>
        <begin position="2155"/>
        <end position="2445"/>
    </location>
</feature>
<dbReference type="Gene3D" id="3.40.50.720">
    <property type="entry name" value="NAD(P)-binding Rossmann-like Domain"/>
    <property type="match status" value="4"/>
</dbReference>
<dbReference type="SUPFAM" id="SSF51735">
    <property type="entry name" value="NAD(P)-binding Rossmann-fold domains"/>
    <property type="match status" value="6"/>
</dbReference>
<dbReference type="InterPro" id="IPR013217">
    <property type="entry name" value="Methyltransf_12"/>
</dbReference>
<dbReference type="CDD" id="cd00833">
    <property type="entry name" value="PKS"/>
    <property type="match status" value="4"/>
</dbReference>
<feature type="domain" description="Ketosynthase family 3 (KS3)" evidence="14">
    <location>
        <begin position="10"/>
        <end position="436"/>
    </location>
</feature>
<sequence>MPTTPVNSAGNAVAVVGLSCRFPGARNHHEFAANLNAGTSSIGQIEADRWDLSRFYSPDVTAPGRSVSKWCGMVEEPYGFDHLFFRISRREARSMDPQQRLLLQESWNCVEDSGIDLGHLRRARTSVHMGVMGRDHLQAATDPGVPVESHSGLGGYDCLLANRVSHVLGLRGASVSVDAACASSLVSVHMAARSLTQGETDFALAGGVSLNLHPWKYISFSKARMLSPRGLCRTFDKSADGYVPGDGVAVLLLRRLEDAERDGDHVYGVIRGGAVNHGGNRPTITAPTVDSQVDVVTAALEGSGTDPRTVGYVEAHGTGTSLGDPVEVEALRRVFTEASQDTGWCRIGSVKPNIGHLEAAAGAAGLIKVLMMMRDRVVPPSVHISEPNPLIDFEDGPFRLALAPEDWTSEEPDEPLRAGVSSFGMGGVNAHMVVEEHLPSSGRSAEPHGEGEDPGAHPFLLSAHSAASLRRSVDEWKRFLAAGGASTVSVPDVCATLATGRTHSGHRLAGVVHDLDDIAQIIGDGVPSEPPAQHEDWWLRVGQVSLPSAPVVREFIDSPGPRGVLDTTAEATDGLAGTVERLRAGEQGPGEQCLFGYLLLRFLLDHGLEPAAVCAPGPGLWPALAAVGSLDPADAVRIAEGVAAGGEELFAPTVPLVDPATGEPWNAPVPDGQHLRSLLVDTAPNGDEHARLVAKGASLVEGQHTFRNNLREWNSSLHAHGRSDREVPIEAAGLQDASEPEGERSLFTALAVQNALDRLNRKWDLPRERVFTDPHLGEVLDLLLEGLLTAEDVLELLEDGDADAVAERMAGRFRLLPREALRTSPTARRWASDGMGTVAQWRSRAENGSFTDPPPGTAVLSIGECTGTADTGAAHVEIGGEESLTGLLVRPLTELWLAGARLDWGVRYPGGTFRKTPLPTRVFDPHHHRLDGPAEPVAAHGSAESEAAGTGEDEVMGVESYWRQATEDPPQATPESAVLVVVADGAGAQEQERASRAFSPRPVYWAREGDSFTETAEGWLVRPREREDWSRVVGSERLSSGTETTVVVLGTREWKDEDTSDSVTEAALVLFPLLQALSAERERFGLVHAGRAVDGAPGPVSSAVAGLSASLRRETAAARLVALAMDGPPQGEEFWTALADETARDGHGAVLRVGGRRFLRRHRVMETGAVRPLPERPAPGSGTYLVAGGGGGLGVLTARHLLRDPGNKVVLLGRSPNAPADAADLITECGTRATYLSADITDPDALSAAVEHARSAYGPITGVVHAAGVLRDGSLPTKTEQDVRAVLAPKVTGTVNLDEATRDDPIEVFVLFSSAVAVVGNPGQTDYGFANSFLDGFAGRRRSVTERSGRTVVIHWPLWAEGGMSVGEESTGVFGPTTGLTPLPTGIGLALFDDALVSANDNHTFLHGGNVEAPALLEPRAFAPPSVDTEQPVDGDAALDAALDAARSYCASVLSDLLSVPEEEIDHDLGLDQYGLDSILITQFSTRLENDLGVVAHTLLFECRTLDQAASRIAAQAPAALLARKGTQGPEAATQHHGALPPPVPTTVPVPEREEDADDGAVAIIGLDGRYPGTDDLDGFWDGLLHGRDAVTEIPSERWDHRLHYAPEAADEGGIYCKWGAFLRDVDCFDPFFFGISPREAEMMDPQERLFLQSAWRTFEDAGYPPYRLGEADSAGGRSVGVFVGVTTQSYLLWGPDHRRRGGRAVPNSMPWSIANRVSYWMDLHGPSMPVDTACASSLSALHLAYESLSRGECGMALVGGVNLYLHPSKYEWLCQMQMLSRSGRCHTFGSEADGFVPGEGVGAVLLKPLRRARADNDRILGVVRGTAVNHGGRTNGFTVPDPRAQAELVDTALRRAGLGPDDIDYVEAHGTGTALGDPVEIAGLRQVFDGAGPSEVAIGSVKTNIGHLESAAGIAGLTKVLLQMRHRTLVPSLNAEHDNPRIDFAETPFRVQRQAAVWHQKPTGEAPGEYSPRRAGISAFGAGGSNAHVVVEEYTGALPPRGSAGGLHLAVVSARDEERLRAWCGVLAGALRAMDELPPLSEVAHQLQVRREPLQRRVAYLVHDVDELIERLRDEEQGEYRHEDRWAGGGRPVNTARAEVERALAEGDLPALAAHWVAGARVPWARMYPEPLRHVELPGYPFARERHWLPRPPEGARGLSWPQGGGPGAEHPFVDVFEDGEGSVLFNGEEFFLDDHRVDGVPVFPAVGYLEMVGAAARSLGARVRSLKSNVWDAPVTVEEPRRVHIALTERTGGYSYEVFSHSSDGERLVHGRGRAETGTPAPGAEPEPVDVDAVRARCSEQIEAREFYPRVHERGLQLGPGYQGARRFHFGRDEVLSELRLPEHLETGSETFALHPSVLDSALQGSLELIARRGPGSGLHLPFTIGSVEVFGPLPRRCSAHVVLRTATENGGKFEVRVLDEAGTVLVLVRDFWLRPWKAQLPAPEKAQTPGSFFHPVWEDTPLSTASAPGQDAERAVTVLLAPSLEAGRMLLRARAGTGTAVVAVPGEAYRERGNGEFEVRPHEAEDLTRLVSALPTAARRDVVVLWSRTVFSGTVHEFEGQFADGLVPLLHLTRAVLSAGDRTPTRFLYVFPGERGNLQPAYEALGGMLRTAGRESRRLSHRLLELPVSGITALAAGDPSGSLAPIEAELDAGWEEGQHVRYERGRRLARIWKNGLSQEAAAPSPLRRGGVHVITGGAGGLGALTALHLASTVSARMVLVGRSEAGTGTQALLRRIREAGGEAIYLSADVSGAEGAEHAVRTARETYGAVNGVFHCAGVLRDGYLMHESAPRVEEVASPKMRGALHLDSATRDDPLDLFVLSSSIASALGNPGQAGYSYANAFLDAFAEWRNERQERGTRSGTTLSVNWPLWAEGGMGVDEQVRVYLADRLGIAPLETAPGLAAMDQLLTRSAGQVLFVPGHGAGVAALLKADVSEPEREVPVPAPVEVVPVPPAGEAGGDGSALRALLSEEVADTVGFDPARVEPDADIGDYGFDSISFGKLANKVNQRLGTDLTPAAFFEYTSVDAVALHLEESFPDEVAALRAPRREATDTDAESEERSAGPQKTGGTAAPSPQTASPRVPSAAPVAEREPIAVVGMHGVLPGSGDLDEYWQHLDNGRDLVTEIPADRWDWREYFGDPLDEPGTTNSKWGGFLRDVDRFDARFFGISPREAELMDPQQRLFLETSYKAIEEAGYKPSDLARERTGLFVGVATHDYYELLNEAGVPVEAYTTTGMFHAILANRVSYLLNLKGPSFPIDTACSSSLVAIRSAVESIWSGGCDTAIAGGVNLLLAPMIYISFARAGMLSPDGRCKAFDESANGYVRGEGAGALLLKPLSRAIRDGDHVHAVIRGSAVNHGGRVNTLTTPNPNAQSDLIVRAFEEGGVDPETVGYMEVHGTGTALGDPIEINGLNRAFRELRDRSGLPRLTEPTTLVGSVKSNIGHLEAAAGMAGIFKVILSMKHGRVPGNLHIENVNPQIKLEGGPLRLAESTQPWPRPRTEGKGESPRRAGVSSFGFGGVNGHVLLEEYVEPGPGAVADPIGPQLVVLSARTPERLAEYAGTMARAARSAAVPGNEQGDVKEAVAAEIAALLGVRSTDIHADDTLEELGLVSGRLTDLRVRLVEIFEPVAAFDGPTPEHTVADLAAEVCGDATRGDAPEGGGGRWLRDAAHTLQTGREAMEHRLAVVAESPSALAEQLSRFAETTEPAPGVYTGTAGPEPGREPPSGEDPHELARHWVSGGSVDWDALHRGERPRRISLPTYPFARTRHWIPGGGVPWSRRAGALEAPPHAALQREEPEKKEEETVPVWIDSGTALVDQHRIRGRAVLPGVAHLELARGVLAKFLAEPVELQRVSWSVPFEVSVPGRELSVEVAADGLGARFEISTSDGDTRTVHVRGNARAVLDTSEADPLPAEETLSRCPASVDHETVYRCFSRLGIDYGPNFRTLGEVRIGEGEAIAPILAAEPDTGDEYALYAPVMDAALQLVTAMEFEHGDVPATTRLPFSVESVRILRPLRTARYARVEALPGGGHDAVLMDDRGRVCAWLGEVTVREVKDPSAGLLFAPYWRERPLSGPPAEPDTDDHLVVHLGASSELSGKIARNRGEHRVWNLYLTDRDGKVAERAWEADSRSSAGMAHALGGMGRIRHVWVLGDVPPRGPGSALTGATERSAQVLFRFVKALADSDLIQVLKTLRIAVSGVQDVDGNRVDDPLAAGLIGFSKSFAKEFPHIDTVCVDLGVGSGTDLSPVTASALVDSLSREPAHRRGEEVAYASGKRYEKALAPIGIPARPTGPPFRKHGRYLLVGGTGGIGSTLARHLARTVSARMVLVGRRPHDTGIDDEIAAIEASGGRAFYLRADVSDPEGSASALAEARTLLGGIDGVVHTAMVLRDGIIERLDETGFDEVMAPKAAGSMALAGLLVNEPLDFVLFMSSVQSFTGSAGQSNYAAASMAQDGVARWLAPRTDYPVRSVNWGLWGTVGHVASPEYQQRLASQGHGSIGPAEGMEVVERVLSGDEQQVVAVRADERVLSAIGADLSGEGAVTVPGAPFTPLSADVNTEQRALDSFVRVNAVDVLRSLGLFRDGIRGHLRTELVRDTGALPKYGPLLETLCGILAGHGHLLEEEGRFFLPKASPAGPVTSADHLVEDYPNLSARVALATTCLAAMPRVLRGEATAAEVLFPSGDTGPVSGIYRDEELVDHCNALLADRVRARVLQRIRDPRRTAGVRVLEIGAGTGATTRSVLAALEGLRGVSYDFTDVSERFLRQAERELPRHGAELGFRSLDIDLPLAEQGIRPGHYDVVVAANSVHASKDLDAALGRVRSLLAEDGELVLTEVTRVLAFHTVTFGLLDGWWHHADGDRRLPGSPLLDVHTWRRRLERAGFRRAVALGTSTFPGEPSQRVIAAGTGTPGSVRKDPTGDDHGVPVREEEVSPVKTTGPVSAGLGPQVSGIIRGLVADCLGMSPEEIDGGAPFTSVGVDSIVGVELINRINHELGIVLKTIVIFDHPTVDALTAFVVEEHGTALAGRLTPETTGAEPADGSGEDTAHGPPAAATGHTSGAREEVSGSETAATASTPAAPSGSTGFRAVRFERPGHPKDLRIHALEPVAPGPGEVEIQVRAFPVNFSDFLAARGLYPMMPDFPFTPGVEVSGIVRRTGPDVRRLEPGDEVIALTRPEMGGQASVVITDESFAVRKPSNVTHEEACGFPVGFLAMYLALERAGIREGEHVLVEAATGTNGLMAVQLAGIAGAEVIATAGSAAKVDFLAGLGLTDPIDHSRSDVAEQVMRRTGGRGVDVVVNTRADGALQRGIDLLAPEGRYVEIAVFGLQASGGVDLSRMVDNQSFHSFNTKKFFLRHPEQRVPYLRIMADHLETGRIRPTVAHVVPFDRVADAYALKEDRATVGRVVVTVPEPEVRDGSSSDRTATAPRPGGPESGHRRAPGDIAVVGMSGRFPGAPDLGTLWTNLENGVSSVRPVPPERWDSARYFDPDPARRDTTYCDRGGFLENIDLFDAPFFDVSGKEAEQTDPQQRLFLQESWRALEDAGHPSGSLGGTSCGVFVGVGPSEYLTRMNKAGTTKEAQAFWGNEASVLAARISYFLDLKGPSMAVNTACSSSLVALHLAVQSLRSGECDMALAGGVFLTLAPDYFVVASNGNMLSPDGVCKTFDDSADGFGPGEGVGALVLKPLERALADGDHVHGVIKGTAINQDGRTNGITAPSGRAQTDVETAAYAAARIDPDTIGYVEAHGTGTRLGDPIEVEALTNAFRRSTDRNGFCAIGSVKTNIGHAAAAAGIAGVVKTLLALRHRRIPASLNFERANRHIDFESTPFYVNTEPKEWSTDGSSPRRAAVSGFGFSGTNAHVVLEEAPPVERHVPDCGPVAVLPVSAQTPTALRARLEDLSAWLGTADPRASLAEIAHELQHGRDHFRERTVFLATTREEFAERLREALTGTDLRPEGAPDGGAPSSLPFLRAQAYLRGEEVDWAALWTGPRGTRLPLPTYPFDGHRYWYTGEDTVYGGGETVGTLAPQPLPSPEGKHRSAVTLTGEESFLRDHVVLGQRTLPGVLVLELLRRAADRSGVRADAVRNLVWESPVAFDTGALTLVVTLSWASSGTEFEISSTDGAGEPVRHATGKLAVLETGARTETVDLDALSRRCTGHVDTVEHYRRLRERGLVHGPSLTSLTEVRAGETEACARIELPTAADGSFPDAALHPALLDGALQVLAALEDPADPPVLPFAVGEAAWPRTLPARCRVHVVGRRGTADRALKHYDVRITDDQGRVLVFLTDLSTRRLETNPVPQAIGTDEALRALLRRLEAGEIGETEARESMEAILAQR</sequence>
<dbReference type="Pfam" id="PF21089">
    <property type="entry name" value="PKS_DH_N"/>
    <property type="match status" value="3"/>
</dbReference>
<dbReference type="Pfam" id="PF08240">
    <property type="entry name" value="ADH_N"/>
    <property type="match status" value="1"/>
</dbReference>
<feature type="compositionally biased region" description="Basic and acidic residues" evidence="12">
    <location>
        <begin position="4918"/>
        <end position="4937"/>
    </location>
</feature>
<accession>A0A918XHZ5</accession>
<feature type="domain" description="Ketosynthase family 3 (KS3)" evidence="14">
    <location>
        <begin position="1559"/>
        <end position="1994"/>
    </location>
</feature>
<dbReference type="Pfam" id="PF02801">
    <property type="entry name" value="Ketoacyl-synt_C"/>
    <property type="match status" value="4"/>
</dbReference>
<dbReference type="InterPro" id="IPR013968">
    <property type="entry name" value="PKS_KR"/>
</dbReference>
<feature type="region of interest" description="N-terminal hotdog fold" evidence="11">
    <location>
        <begin position="2155"/>
        <end position="2284"/>
    </location>
</feature>
<dbReference type="Gene3D" id="3.30.70.3290">
    <property type="match status" value="1"/>
</dbReference>
<dbReference type="InterPro" id="IPR054514">
    <property type="entry name" value="RhiE-like_linker"/>
</dbReference>
<dbReference type="InterPro" id="IPR029063">
    <property type="entry name" value="SAM-dependent_MTases_sf"/>
</dbReference>
<feature type="region of interest" description="Disordered" evidence="12">
    <location>
        <begin position="5415"/>
        <end position="5446"/>
    </location>
</feature>
<dbReference type="InterPro" id="IPR014030">
    <property type="entry name" value="Ketoacyl_synth_N"/>
</dbReference>
<dbReference type="Pfam" id="PF00107">
    <property type="entry name" value="ADH_zinc_N"/>
    <property type="match status" value="1"/>
</dbReference>
<feature type="compositionally biased region" description="Low complexity" evidence="12">
    <location>
        <begin position="938"/>
        <end position="950"/>
    </location>
</feature>
<dbReference type="InterPro" id="IPR020841">
    <property type="entry name" value="PKS_Beta-ketoAc_synthase_dom"/>
</dbReference>
<keyword evidence="9" id="KW-0511">Multifunctional enzyme</keyword>
<feature type="region of interest" description="Disordered" evidence="12">
    <location>
        <begin position="1524"/>
        <end position="1545"/>
    </location>
</feature>
<keyword evidence="6" id="KW-0808">Transferase</keyword>
<feature type="domain" description="PKS/mFAS DH" evidence="15">
    <location>
        <begin position="3794"/>
        <end position="4065"/>
    </location>
</feature>
<feature type="region of interest" description="Disordered" evidence="12">
    <location>
        <begin position="4902"/>
        <end position="4947"/>
    </location>
</feature>
<dbReference type="PROSITE" id="PS52019">
    <property type="entry name" value="PKS_MFAS_DH"/>
    <property type="match status" value="3"/>
</dbReference>
<dbReference type="InterPro" id="IPR049551">
    <property type="entry name" value="PKS_DH_C"/>
</dbReference>
<protein>
    <recommendedName>
        <fullName evidence="18">SDR family NAD(P)-dependent oxidoreductase</fullName>
    </recommendedName>
</protein>
<evidence type="ECO:0000313" key="17">
    <source>
        <dbReference type="Proteomes" id="UP000654947"/>
    </source>
</evidence>
<feature type="region of interest" description="C-terminal hotdog fold" evidence="11">
    <location>
        <begin position="2301"/>
        <end position="2445"/>
    </location>
</feature>
<dbReference type="CDD" id="cd02440">
    <property type="entry name" value="AdoMet_MTases"/>
    <property type="match status" value="1"/>
</dbReference>
<dbReference type="SUPFAM" id="SSF53335">
    <property type="entry name" value="S-adenosyl-L-methionine-dependent methyltransferases"/>
    <property type="match status" value="1"/>
</dbReference>
<dbReference type="SMART" id="SM00826">
    <property type="entry name" value="PKS_DH"/>
    <property type="match status" value="3"/>
</dbReference>
<dbReference type="PROSITE" id="PS50075">
    <property type="entry name" value="CARRIER"/>
    <property type="match status" value="2"/>
</dbReference>
<feature type="region of interest" description="Disordered" evidence="12">
    <location>
        <begin position="3045"/>
        <end position="3091"/>
    </location>
</feature>
<dbReference type="GO" id="GO:0004312">
    <property type="term" value="F:fatty acid synthase activity"/>
    <property type="evidence" value="ECO:0007669"/>
    <property type="project" value="TreeGrafter"/>
</dbReference>
<feature type="region of interest" description="C-terminal hotdog fold" evidence="11">
    <location>
        <begin position="3926"/>
        <end position="4065"/>
    </location>
</feature>
<dbReference type="Gene3D" id="3.40.47.10">
    <property type="match status" value="4"/>
</dbReference>
<feature type="active site" description="Proton acceptor; for dehydratase activity" evidence="11">
    <location>
        <position position="2197"/>
    </location>
</feature>
<dbReference type="SMART" id="SM00823">
    <property type="entry name" value="PKS_PP"/>
    <property type="match status" value="4"/>
</dbReference>
<dbReference type="Gene3D" id="3.10.129.110">
    <property type="entry name" value="Polyketide synthase dehydratase"/>
    <property type="match status" value="3"/>
</dbReference>